<keyword evidence="1" id="KW-0812">Transmembrane</keyword>
<name>A0ABS3YLA0_9BACT</name>
<feature type="transmembrane region" description="Helical" evidence="1">
    <location>
        <begin position="264"/>
        <end position="287"/>
    </location>
</feature>
<keyword evidence="3" id="KW-0012">Acyltransferase</keyword>
<feature type="transmembrane region" description="Helical" evidence="1">
    <location>
        <begin position="324"/>
        <end position="345"/>
    </location>
</feature>
<evidence type="ECO:0000256" key="1">
    <source>
        <dbReference type="SAM" id="Phobius"/>
    </source>
</evidence>
<feature type="transmembrane region" description="Helical" evidence="1">
    <location>
        <begin position="238"/>
        <end position="258"/>
    </location>
</feature>
<dbReference type="Proteomes" id="UP000679126">
    <property type="component" value="Unassembled WGS sequence"/>
</dbReference>
<feature type="transmembrane region" description="Helical" evidence="1">
    <location>
        <begin position="299"/>
        <end position="318"/>
    </location>
</feature>
<gene>
    <name evidence="3" type="ORF">J7I43_24570</name>
</gene>
<sequence>MDTTVMENSPLATKQHFEVLDGLRGIAALSIVVFHLYEFMVPDYTQSPIGHGYLAVDFFFCLSGFVIGYAYDERALQLGLRTFFRNRLIRLHPMVIWGSVIGLLGYLFDPYIGAVSVAEAGTGKIMLAFACSLAMLPFPWLPGRASGLFPYNTPAWSLLMEYIINIVYGLILLKLPKRWLLVMLGISAAWIALVARHRGWIITGWDAPTFADGFPRVFFSFLAGLTVYRFNLVIRSRLNFLLLGMLLIGVFMFPHYTNDWITEMILVMLVFPLLLSLGAGATVNGRIRDFCNFTGRLSYPLYMTHIWAIWIFGNYIAAKKPGPLEMYTVAAIVFAGCVVLGYVVMRWYDEPVRKWLTKAGASEKLAPVPQS</sequence>
<dbReference type="EMBL" id="JAGHKP010000007">
    <property type="protein sequence ID" value="MBO9155426.1"/>
    <property type="molecule type" value="Genomic_DNA"/>
</dbReference>
<accession>A0ABS3YLA0</accession>
<keyword evidence="4" id="KW-1185">Reference proteome</keyword>
<dbReference type="InterPro" id="IPR002656">
    <property type="entry name" value="Acyl_transf_3_dom"/>
</dbReference>
<feature type="transmembrane region" description="Helical" evidence="1">
    <location>
        <begin position="125"/>
        <end position="143"/>
    </location>
</feature>
<feature type="transmembrane region" description="Helical" evidence="1">
    <location>
        <begin position="22"/>
        <end position="40"/>
    </location>
</feature>
<dbReference type="PANTHER" id="PTHR23028">
    <property type="entry name" value="ACETYLTRANSFERASE"/>
    <property type="match status" value="1"/>
</dbReference>
<organism evidence="3 4">
    <name type="scientific">Chitinophaga chungangae</name>
    <dbReference type="NCBI Taxonomy" id="2821488"/>
    <lineage>
        <taxon>Bacteria</taxon>
        <taxon>Pseudomonadati</taxon>
        <taxon>Bacteroidota</taxon>
        <taxon>Chitinophagia</taxon>
        <taxon>Chitinophagales</taxon>
        <taxon>Chitinophagaceae</taxon>
        <taxon>Chitinophaga</taxon>
    </lineage>
</organism>
<dbReference type="PANTHER" id="PTHR23028:SF134">
    <property type="entry name" value="PUTATIVE (AFU_ORTHOLOGUE AFUA_4G08520)-RELATED"/>
    <property type="match status" value="1"/>
</dbReference>
<keyword evidence="3" id="KW-0808">Transferase</keyword>
<comment type="caution">
    <text evidence="3">The sequence shown here is derived from an EMBL/GenBank/DDBJ whole genome shotgun (WGS) entry which is preliminary data.</text>
</comment>
<dbReference type="InterPro" id="IPR050879">
    <property type="entry name" value="Acyltransferase_3"/>
</dbReference>
<keyword evidence="1" id="KW-0472">Membrane</keyword>
<feature type="domain" description="Acyltransferase 3" evidence="2">
    <location>
        <begin position="20"/>
        <end position="340"/>
    </location>
</feature>
<feature type="transmembrane region" description="Helical" evidence="1">
    <location>
        <begin position="91"/>
        <end position="113"/>
    </location>
</feature>
<feature type="transmembrane region" description="Helical" evidence="1">
    <location>
        <begin position="213"/>
        <end position="231"/>
    </location>
</feature>
<feature type="transmembrane region" description="Helical" evidence="1">
    <location>
        <begin position="52"/>
        <end position="71"/>
    </location>
</feature>
<dbReference type="RefSeq" id="WP_209148689.1">
    <property type="nucleotide sequence ID" value="NZ_JAGHKP010000007.1"/>
</dbReference>
<feature type="transmembrane region" description="Helical" evidence="1">
    <location>
        <begin position="155"/>
        <end position="173"/>
    </location>
</feature>
<feature type="transmembrane region" description="Helical" evidence="1">
    <location>
        <begin position="180"/>
        <end position="201"/>
    </location>
</feature>
<dbReference type="GO" id="GO:0016746">
    <property type="term" value="F:acyltransferase activity"/>
    <property type="evidence" value="ECO:0007669"/>
    <property type="project" value="UniProtKB-KW"/>
</dbReference>
<reference evidence="4" key="1">
    <citation type="submission" date="2021-03" db="EMBL/GenBank/DDBJ databases">
        <title>Assistant Professor.</title>
        <authorList>
            <person name="Huq M.A."/>
        </authorList>
    </citation>
    <scope>NUCLEOTIDE SEQUENCE [LARGE SCALE GENOMIC DNA]</scope>
    <source>
        <strain evidence="4">MAH-28</strain>
    </source>
</reference>
<dbReference type="Pfam" id="PF01757">
    <property type="entry name" value="Acyl_transf_3"/>
    <property type="match status" value="1"/>
</dbReference>
<protein>
    <submittedName>
        <fullName evidence="3">Acyltransferase</fullName>
    </submittedName>
</protein>
<proteinExistence type="predicted"/>
<evidence type="ECO:0000313" key="3">
    <source>
        <dbReference type="EMBL" id="MBO9155426.1"/>
    </source>
</evidence>
<keyword evidence="1" id="KW-1133">Transmembrane helix</keyword>
<evidence type="ECO:0000259" key="2">
    <source>
        <dbReference type="Pfam" id="PF01757"/>
    </source>
</evidence>
<evidence type="ECO:0000313" key="4">
    <source>
        <dbReference type="Proteomes" id="UP000679126"/>
    </source>
</evidence>